<dbReference type="STRING" id="553218.CAMRE0001_3107"/>
<comment type="caution">
    <text evidence="1">The sequence shown here is derived from an EMBL/GenBank/DDBJ whole genome shotgun (WGS) entry which is preliminary data.</text>
</comment>
<protein>
    <submittedName>
        <fullName evidence="1">Uncharacterized protein</fullName>
    </submittedName>
</protein>
<dbReference type="RefSeq" id="WP_002945427.1">
    <property type="nucleotide sequence ID" value="NZ_ACFU01000029.1"/>
</dbReference>
<accession>B9D4Q8</accession>
<evidence type="ECO:0000313" key="1">
    <source>
        <dbReference type="EMBL" id="EEF13014.1"/>
    </source>
</evidence>
<sequence>MRVQALDVKIGVWRFLPSVGRIVSEILLDGDERLEAFFEQRNLILCSVKEEGGQSLIARRVLEA</sequence>
<keyword evidence="2" id="KW-1185">Reference proteome</keyword>
<reference evidence="1 2" key="1">
    <citation type="submission" date="2008-08" db="EMBL/GenBank/DDBJ databases">
        <authorList>
            <person name="Madupu R."/>
            <person name="Durkin A.S."/>
            <person name="Torralba M."/>
            <person name="Methe B."/>
            <person name="Sutton G.G."/>
            <person name="Strausberg R.L."/>
            <person name="Nelson K.E."/>
        </authorList>
    </citation>
    <scope>NUCLEOTIDE SEQUENCE [LARGE SCALE GENOMIC DNA]</scope>
    <source>
        <strain evidence="1 2">RM3267</strain>
    </source>
</reference>
<name>B9D4Q8_CAMRE</name>
<dbReference type="AlphaFoldDB" id="B9D4Q8"/>
<gene>
    <name evidence="1" type="ORF">CAMRE0001_3107</name>
</gene>
<dbReference type="EMBL" id="ACFU01000029">
    <property type="protein sequence ID" value="EEF13014.1"/>
    <property type="molecule type" value="Genomic_DNA"/>
</dbReference>
<organism evidence="1 2">
    <name type="scientific">Campylobacter rectus RM3267</name>
    <dbReference type="NCBI Taxonomy" id="553218"/>
    <lineage>
        <taxon>Bacteria</taxon>
        <taxon>Pseudomonadati</taxon>
        <taxon>Campylobacterota</taxon>
        <taxon>Epsilonproteobacteria</taxon>
        <taxon>Campylobacterales</taxon>
        <taxon>Campylobacteraceae</taxon>
        <taxon>Campylobacter</taxon>
    </lineage>
</organism>
<dbReference type="Proteomes" id="UP000003082">
    <property type="component" value="Unassembled WGS sequence"/>
</dbReference>
<evidence type="ECO:0000313" key="2">
    <source>
        <dbReference type="Proteomes" id="UP000003082"/>
    </source>
</evidence>
<proteinExistence type="predicted"/>